<protein>
    <recommendedName>
        <fullName evidence="7">Probable cytosol aminopeptidase</fullName>
    </recommendedName>
    <alternativeName>
        <fullName evidence="8">Leucine aminopeptidase</fullName>
    </alternativeName>
    <alternativeName>
        <fullName evidence="5">Leucyl aminopeptidase</fullName>
    </alternativeName>
</protein>
<comment type="caution">
    <text evidence="10">The sequence shown here is derived from an EMBL/GenBank/DDBJ whole genome shotgun (WGS) entry which is preliminary data.</text>
</comment>
<evidence type="ECO:0000259" key="9">
    <source>
        <dbReference type="PROSITE" id="PS00631"/>
    </source>
</evidence>
<dbReference type="CDD" id="cd00433">
    <property type="entry name" value="Peptidase_M17"/>
    <property type="match status" value="1"/>
</dbReference>
<evidence type="ECO:0000256" key="4">
    <source>
        <dbReference type="ARBA" id="ARBA00022801"/>
    </source>
</evidence>
<dbReference type="EMBL" id="QVLV01000035">
    <property type="protein sequence ID" value="RGE55875.1"/>
    <property type="molecule type" value="Genomic_DNA"/>
</dbReference>
<dbReference type="InterPro" id="IPR011356">
    <property type="entry name" value="Leucine_aapep/pepB"/>
</dbReference>
<dbReference type="PANTHER" id="PTHR11963">
    <property type="entry name" value="LEUCINE AMINOPEPTIDASE-RELATED"/>
    <property type="match status" value="1"/>
</dbReference>
<dbReference type="Proteomes" id="UP000260812">
    <property type="component" value="Unassembled WGS sequence"/>
</dbReference>
<dbReference type="GO" id="GO:0030145">
    <property type="term" value="F:manganese ion binding"/>
    <property type="evidence" value="ECO:0007669"/>
    <property type="project" value="InterPro"/>
</dbReference>
<evidence type="ECO:0000256" key="5">
    <source>
        <dbReference type="ARBA" id="ARBA00033172"/>
    </source>
</evidence>
<proteinExistence type="inferred from homology"/>
<sequence length="473" mass="51113">MVTVTEGKNARFYIDFAWEKDPHIRSFRLGLEEVFEGKYLETLYVPVQGQAFLLVGCGKEKETGLLEVKEILAAASARCREMKVKECSVDISVFTQLLGKDAVTQSVLGLELGGYSYSFSKEKKEEAPCCFQLERVSGLEGLEELIEEAQELAGDILFARDLVNTPGNHLRPMDLDRAVTGFVEDVEIEAQTFVYGQLRAMKMEGLYGVGGSSEYPPCMLVLRYRGNPDSSEVYGLVGKGVTCDTGGYCLKPSGSMAGIKGDMAGAAAVAGALHAVAARKLKVNVTACLPMCENRISQSALLPGDVITGYGGKTIEVLNTDAEGRLILADAVSFCIRDEGITKLLDIATLTGAAWNALGYTIAGAMSDDDDFYRVFEKGLAHSAEKYLRFPFGREHVEMIKSSVADVKNVGSSCCGTITAGLFIREFCEGKPWIHLDIAGTAWCDTPTYAFEAKGATGAGVASMYFMLKEAAE</sequence>
<dbReference type="GO" id="GO:0005737">
    <property type="term" value="C:cytoplasm"/>
    <property type="evidence" value="ECO:0007669"/>
    <property type="project" value="InterPro"/>
</dbReference>
<dbReference type="InterPro" id="IPR043472">
    <property type="entry name" value="Macro_dom-like"/>
</dbReference>
<dbReference type="AlphaFoldDB" id="A0A3E3HVW4"/>
<keyword evidence="11" id="KW-1185">Reference proteome</keyword>
<evidence type="ECO:0000313" key="11">
    <source>
        <dbReference type="Proteomes" id="UP000260812"/>
    </source>
</evidence>
<dbReference type="GO" id="GO:0070006">
    <property type="term" value="F:metalloaminopeptidase activity"/>
    <property type="evidence" value="ECO:0007669"/>
    <property type="project" value="InterPro"/>
</dbReference>
<accession>A0A3E3HVW4</accession>
<dbReference type="SUPFAM" id="SSF53187">
    <property type="entry name" value="Zn-dependent exopeptidases"/>
    <property type="match status" value="1"/>
</dbReference>
<dbReference type="InterPro" id="IPR008283">
    <property type="entry name" value="Peptidase_M17_N"/>
</dbReference>
<dbReference type="SUPFAM" id="SSF52949">
    <property type="entry name" value="Macro domain-like"/>
    <property type="match status" value="1"/>
</dbReference>
<organism evidence="10 11">
    <name type="scientific">Eisenbergiella massiliensis</name>
    <dbReference type="NCBI Taxonomy" id="1720294"/>
    <lineage>
        <taxon>Bacteria</taxon>
        <taxon>Bacillati</taxon>
        <taxon>Bacillota</taxon>
        <taxon>Clostridia</taxon>
        <taxon>Lachnospirales</taxon>
        <taxon>Lachnospiraceae</taxon>
        <taxon>Eisenbergiella</taxon>
    </lineage>
</organism>
<reference evidence="10" key="1">
    <citation type="submission" date="2018-08" db="EMBL/GenBank/DDBJ databases">
        <title>A genome reference for cultivated species of the human gut microbiota.</title>
        <authorList>
            <person name="Zou Y."/>
            <person name="Xue W."/>
            <person name="Luo G."/>
        </authorList>
    </citation>
    <scope>NUCLEOTIDE SEQUENCE [LARGE SCALE GENOMIC DNA]</scope>
    <source>
        <strain evidence="10">TF05-5AC</strain>
    </source>
</reference>
<evidence type="ECO:0000256" key="3">
    <source>
        <dbReference type="ARBA" id="ARBA00022670"/>
    </source>
</evidence>
<dbReference type="Pfam" id="PF02789">
    <property type="entry name" value="Peptidase_M17_N"/>
    <property type="match status" value="1"/>
</dbReference>
<keyword evidence="2 10" id="KW-0031">Aminopeptidase</keyword>
<evidence type="ECO:0000256" key="8">
    <source>
        <dbReference type="ARBA" id="ARBA00050061"/>
    </source>
</evidence>
<dbReference type="Gene3D" id="3.40.220.10">
    <property type="entry name" value="Leucine Aminopeptidase, subunit E, domain 1"/>
    <property type="match status" value="1"/>
</dbReference>
<dbReference type="PROSITE" id="PS00631">
    <property type="entry name" value="CYTOSOL_AP"/>
    <property type="match status" value="1"/>
</dbReference>
<evidence type="ECO:0000256" key="7">
    <source>
        <dbReference type="ARBA" id="ARBA00050021"/>
    </source>
</evidence>
<feature type="domain" description="Cytosol aminopeptidase" evidence="9">
    <location>
        <begin position="319"/>
        <end position="326"/>
    </location>
</feature>
<keyword evidence="3" id="KW-0645">Protease</keyword>
<name>A0A3E3HVW4_9FIRM</name>
<comment type="function">
    <text evidence="6">Presumably involved in the processing and regular turnover of intracellular proteins. Catalyzes the removal of unsubstituted N-terminal amino acids from various peptides.</text>
</comment>
<evidence type="ECO:0000256" key="2">
    <source>
        <dbReference type="ARBA" id="ARBA00022438"/>
    </source>
</evidence>
<evidence type="ECO:0000256" key="6">
    <source>
        <dbReference type="ARBA" id="ARBA00049972"/>
    </source>
</evidence>
<evidence type="ECO:0000313" key="10">
    <source>
        <dbReference type="EMBL" id="RGE55875.1"/>
    </source>
</evidence>
<evidence type="ECO:0000256" key="1">
    <source>
        <dbReference type="ARBA" id="ARBA00009528"/>
    </source>
</evidence>
<dbReference type="InterPro" id="IPR000819">
    <property type="entry name" value="Peptidase_M17_C"/>
</dbReference>
<keyword evidence="4" id="KW-0378">Hydrolase</keyword>
<gene>
    <name evidence="10" type="ORF">DXC51_27175</name>
</gene>
<dbReference type="Gene3D" id="3.40.630.10">
    <property type="entry name" value="Zn peptidases"/>
    <property type="match status" value="1"/>
</dbReference>
<comment type="similarity">
    <text evidence="1">Belongs to the peptidase M17 family.</text>
</comment>
<dbReference type="GO" id="GO:0006508">
    <property type="term" value="P:proteolysis"/>
    <property type="evidence" value="ECO:0007669"/>
    <property type="project" value="UniProtKB-KW"/>
</dbReference>
<dbReference type="Pfam" id="PF00883">
    <property type="entry name" value="Peptidase_M17"/>
    <property type="match status" value="1"/>
</dbReference>
<dbReference type="PRINTS" id="PR00481">
    <property type="entry name" value="LAMNOPPTDASE"/>
</dbReference>
<dbReference type="PANTHER" id="PTHR11963:SF23">
    <property type="entry name" value="CYTOSOL AMINOPEPTIDASE"/>
    <property type="match status" value="1"/>
</dbReference>